<protein>
    <submittedName>
        <fullName evidence="1">Uncharacterized protein</fullName>
    </submittedName>
</protein>
<organism evidence="1 2">
    <name type="scientific">Linnemannia gamsii</name>
    <dbReference type="NCBI Taxonomy" id="64522"/>
    <lineage>
        <taxon>Eukaryota</taxon>
        <taxon>Fungi</taxon>
        <taxon>Fungi incertae sedis</taxon>
        <taxon>Mucoromycota</taxon>
        <taxon>Mortierellomycotina</taxon>
        <taxon>Mortierellomycetes</taxon>
        <taxon>Mortierellales</taxon>
        <taxon>Mortierellaceae</taxon>
        <taxon>Linnemannia</taxon>
    </lineage>
</organism>
<sequence>MIGIIFRIQWRQSSSGDQYLVTLGVGAVRVWRLVKGEDAYSLRLVWSMGKEELSLENANLRGSVGLSPIDIKLAKQRGANFEDEDE</sequence>
<comment type="caution">
    <text evidence="1">The sequence shown here is derived from an EMBL/GenBank/DDBJ whole genome shotgun (WGS) entry which is preliminary data.</text>
</comment>
<evidence type="ECO:0000313" key="1">
    <source>
        <dbReference type="EMBL" id="KAG0283705.1"/>
    </source>
</evidence>
<proteinExistence type="predicted"/>
<evidence type="ECO:0000313" key="2">
    <source>
        <dbReference type="Proteomes" id="UP001194696"/>
    </source>
</evidence>
<dbReference type="EMBL" id="JAAAIM010000867">
    <property type="protein sequence ID" value="KAG0283705.1"/>
    <property type="molecule type" value="Genomic_DNA"/>
</dbReference>
<name>A0ABQ7JRP5_9FUNG</name>
<keyword evidence="2" id="KW-1185">Reference proteome</keyword>
<gene>
    <name evidence="1" type="ORF">BGZ96_011911</name>
</gene>
<dbReference type="Proteomes" id="UP001194696">
    <property type="component" value="Unassembled WGS sequence"/>
</dbReference>
<feature type="non-terminal residue" evidence="1">
    <location>
        <position position="86"/>
    </location>
</feature>
<reference evidence="1 2" key="1">
    <citation type="journal article" date="2020" name="Fungal Divers.">
        <title>Resolving the Mortierellaceae phylogeny through synthesis of multi-gene phylogenetics and phylogenomics.</title>
        <authorList>
            <person name="Vandepol N."/>
            <person name="Liber J."/>
            <person name="Desiro A."/>
            <person name="Na H."/>
            <person name="Kennedy M."/>
            <person name="Barry K."/>
            <person name="Grigoriev I.V."/>
            <person name="Miller A.N."/>
            <person name="O'Donnell K."/>
            <person name="Stajich J.E."/>
            <person name="Bonito G."/>
        </authorList>
    </citation>
    <scope>NUCLEOTIDE SEQUENCE [LARGE SCALE GENOMIC DNA]</scope>
    <source>
        <strain evidence="1 2">AD045</strain>
    </source>
</reference>
<accession>A0ABQ7JRP5</accession>